<reference evidence="11" key="1">
    <citation type="submission" date="2014-07" db="EMBL/GenBank/DDBJ databases">
        <authorList>
            <person name="Monot Marc"/>
        </authorList>
    </citation>
    <scope>NUCLEOTIDE SEQUENCE</scope>
    <source>
        <strain evidence="11">7032989</strain>
        <strain evidence="9">7032994</strain>
    </source>
</reference>
<dbReference type="EMBL" id="LK933338">
    <property type="protein sequence ID" value="CDT69185.1"/>
    <property type="molecule type" value="Genomic_DNA"/>
</dbReference>
<dbReference type="PANTHER" id="PTHR30012:SF0">
    <property type="entry name" value="TYPE II SECRETION SYSTEM PROTEIN F-RELATED"/>
    <property type="match status" value="1"/>
</dbReference>
<evidence type="ECO:0000313" key="11">
    <source>
        <dbReference type="EMBL" id="CDT69185.1"/>
    </source>
</evidence>
<dbReference type="Pfam" id="PF00482">
    <property type="entry name" value="T2SSF"/>
    <property type="match status" value="2"/>
</dbReference>
<evidence type="ECO:0000256" key="3">
    <source>
        <dbReference type="ARBA" id="ARBA00022475"/>
    </source>
</evidence>
<accession>A0A069B0L3</accession>
<evidence type="ECO:0000313" key="9">
    <source>
        <dbReference type="EMBL" id="CDS85099.1"/>
    </source>
</evidence>
<feature type="domain" description="Type II secretion system protein GspF" evidence="8">
    <location>
        <begin position="30"/>
        <end position="150"/>
    </location>
</feature>
<organism evidence="11">
    <name type="scientific">Clostridioides difficile</name>
    <name type="common">Peptoclostridium difficile</name>
    <dbReference type="NCBI Taxonomy" id="1496"/>
    <lineage>
        <taxon>Bacteria</taxon>
        <taxon>Bacillati</taxon>
        <taxon>Bacillota</taxon>
        <taxon>Clostridia</taxon>
        <taxon>Peptostreptococcales</taxon>
        <taxon>Peptostreptococcaceae</taxon>
        <taxon>Clostridioides</taxon>
    </lineage>
</organism>
<dbReference type="AlphaFoldDB" id="A0A069B0L3"/>
<dbReference type="RefSeq" id="WP_021367321.1">
    <property type="nucleotide sequence ID" value="NZ_BBYB01000076.1"/>
</dbReference>
<dbReference type="InterPro" id="IPR042094">
    <property type="entry name" value="T2SS_GspF_sf"/>
</dbReference>
<dbReference type="GO" id="GO:0005886">
    <property type="term" value="C:plasma membrane"/>
    <property type="evidence" value="ECO:0007669"/>
    <property type="project" value="UniProtKB-SubCell"/>
</dbReference>
<evidence type="ECO:0000259" key="8">
    <source>
        <dbReference type="Pfam" id="PF00482"/>
    </source>
</evidence>
<dbReference type="InterPro" id="IPR003004">
    <property type="entry name" value="GspF/PilC"/>
</dbReference>
<keyword evidence="5 7" id="KW-1133">Transmembrane helix</keyword>
<comment type="subcellular location">
    <subcellularLocation>
        <location evidence="1">Cell membrane</location>
        <topology evidence="1">Multi-pass membrane protein</topology>
    </subcellularLocation>
</comment>
<keyword evidence="3" id="KW-1003">Cell membrane</keyword>
<dbReference type="EMBL" id="LK932529">
    <property type="protein sequence ID" value="CDS89481.1"/>
    <property type="molecule type" value="Genomic_DNA"/>
</dbReference>
<protein>
    <submittedName>
        <fullName evidence="11">Putative type II secretion system protein</fullName>
    </submittedName>
    <submittedName>
        <fullName evidence="9">Putative type IV pilus-assembly protein</fullName>
    </submittedName>
</protein>
<comment type="similarity">
    <text evidence="2">Belongs to the GSP F family.</text>
</comment>
<feature type="domain" description="Type II secretion system protein GspF" evidence="8">
    <location>
        <begin position="231"/>
        <end position="353"/>
    </location>
</feature>
<dbReference type="PANTHER" id="PTHR30012">
    <property type="entry name" value="GENERAL SECRETION PATHWAY PROTEIN"/>
    <property type="match status" value="1"/>
</dbReference>
<evidence type="ECO:0000256" key="5">
    <source>
        <dbReference type="ARBA" id="ARBA00022989"/>
    </source>
</evidence>
<feature type="transmembrane region" description="Helical" evidence="7">
    <location>
        <begin position="128"/>
        <end position="149"/>
    </location>
</feature>
<evidence type="ECO:0000256" key="6">
    <source>
        <dbReference type="ARBA" id="ARBA00023136"/>
    </source>
</evidence>
<dbReference type="InterPro" id="IPR018076">
    <property type="entry name" value="T2SS_GspF_dom"/>
</dbReference>
<dbReference type="EMBL" id="LK932372">
    <property type="protein sequence ID" value="CDS85099.1"/>
    <property type="molecule type" value="Genomic_DNA"/>
</dbReference>
<evidence type="ECO:0000256" key="4">
    <source>
        <dbReference type="ARBA" id="ARBA00022692"/>
    </source>
</evidence>
<keyword evidence="4 7" id="KW-0812">Transmembrane</keyword>
<sequence length="361" mass="41063">MRLSKNIFYNLEKFYLVLNRISDKEIRVICKEIGILLESGCEITKIFEIIESQSSKKVKNLLSIVSNHIQKGNSIAESFQITGIFSKFFISMIKAGETSGNLDIIMSDLSNYYDKEYKLKMKIITISIYPIILIILSILSMLFIFVFVIPNFQVVFTNNGIEPPLITRVLMGISTVVTNNLAYIIFSFILFSIGSIYFFITNDNIKKFINSLKFKIPFIKKINQLVATTRFSRALSVLISSGIQIVEAIDMSASVIDNEFIYERLKISNNYIKKGNSIGKSLNLANVFPKLFISMANTGEESGKLDKSLNVINKFYENELNNKIEQIMKFIEPMLIVFMGLIIGTFILAMVVPMFDAITNF</sequence>
<keyword evidence="6 7" id="KW-0472">Membrane</keyword>
<evidence type="ECO:0000313" key="10">
    <source>
        <dbReference type="EMBL" id="CDS89481.1"/>
    </source>
</evidence>
<gene>
    <name evidence="11" type="ORF">BN1095_640068</name>
    <name evidence="10" type="ORF">BN1096_740125</name>
    <name evidence="9" type="ORF">BN1097_360064</name>
</gene>
<evidence type="ECO:0000256" key="2">
    <source>
        <dbReference type="ARBA" id="ARBA00005745"/>
    </source>
</evidence>
<evidence type="ECO:0000256" key="7">
    <source>
        <dbReference type="SAM" id="Phobius"/>
    </source>
</evidence>
<feature type="transmembrane region" description="Helical" evidence="7">
    <location>
        <begin position="181"/>
        <end position="200"/>
    </location>
</feature>
<evidence type="ECO:0000256" key="1">
    <source>
        <dbReference type="ARBA" id="ARBA00004651"/>
    </source>
</evidence>
<dbReference type="Gene3D" id="1.20.81.30">
    <property type="entry name" value="Type II secretion system (T2SS), domain F"/>
    <property type="match status" value="2"/>
</dbReference>
<feature type="transmembrane region" description="Helical" evidence="7">
    <location>
        <begin position="335"/>
        <end position="355"/>
    </location>
</feature>
<name>A0A069B0L3_CLODI</name>
<dbReference type="PRINTS" id="PR00812">
    <property type="entry name" value="BCTERIALGSPF"/>
</dbReference>
<proteinExistence type="inferred from homology"/>